<dbReference type="Proteomes" id="UP000693981">
    <property type="component" value="Unassembled WGS sequence"/>
</dbReference>
<feature type="region of interest" description="Disordered" evidence="1">
    <location>
        <begin position="91"/>
        <end position="176"/>
    </location>
</feature>
<organism evidence="3 4">
    <name type="scientific">Phytophthora boehmeriae</name>
    <dbReference type="NCBI Taxonomy" id="109152"/>
    <lineage>
        <taxon>Eukaryota</taxon>
        <taxon>Sar</taxon>
        <taxon>Stramenopiles</taxon>
        <taxon>Oomycota</taxon>
        <taxon>Peronosporomycetes</taxon>
        <taxon>Peronosporales</taxon>
        <taxon>Peronosporaceae</taxon>
        <taxon>Phytophthora</taxon>
    </lineage>
</organism>
<feature type="domain" description="Macro" evidence="2">
    <location>
        <begin position="200"/>
        <end position="385"/>
    </location>
</feature>
<keyword evidence="4" id="KW-1185">Reference proteome</keyword>
<sequence>MATRSDGKLQAPPAQDAASTAKRQRLGVSPQPPAAIRSVLDVESLLQGLLSLLDMASLASFLEILALDESWRGILSHESLWHELLNSHFKGNLPTSEEFNDSEEEEEEGEEEEEEEENEVLELEDAEIEEIEELFSEEEDEEVSEVENEAQETSTSGATSPGSSSLTSTVDSPETVITWPPGLPSQNVLSLACTDLKHWLRSAEQMLRFDANVQIIRGDIGQIKNVGDLNVDGLAFPTAAFLRNPHVGAAAVIFRRAGHRLTEHVNKIDVRLDVGQVHATPGFDAGVDKLIHVVGPSGLNTNCLKELQRTYRSVLRCIQHEKLNCVAMTSISTGNMGLPVDSASWSALCAMQRFMRSTDWTATVAMVCFEPEVYAAFVKSKTKLLSEFNSDSVRADPPPLRLR</sequence>
<feature type="compositionally biased region" description="Low complexity" evidence="1">
    <location>
        <begin position="153"/>
        <end position="172"/>
    </location>
</feature>
<feature type="region of interest" description="Disordered" evidence="1">
    <location>
        <begin position="1"/>
        <end position="30"/>
    </location>
</feature>
<dbReference type="PROSITE" id="PS51154">
    <property type="entry name" value="MACRO"/>
    <property type="match status" value="1"/>
</dbReference>
<dbReference type="OrthoDB" id="6077599at2759"/>
<protein>
    <recommendedName>
        <fullName evidence="2">Macro domain-containing protein</fullName>
    </recommendedName>
</protein>
<dbReference type="PANTHER" id="PTHR11106">
    <property type="entry name" value="GANGLIOSIDE INDUCED DIFFERENTIATION ASSOCIATED PROTEIN 2-RELATED"/>
    <property type="match status" value="1"/>
</dbReference>
<dbReference type="PANTHER" id="PTHR11106:SF27">
    <property type="entry name" value="MACRO DOMAIN-CONTAINING PROTEIN"/>
    <property type="match status" value="1"/>
</dbReference>
<reference evidence="3" key="1">
    <citation type="submission" date="2021-02" db="EMBL/GenBank/DDBJ databases">
        <authorList>
            <person name="Palmer J.M."/>
        </authorList>
    </citation>
    <scope>NUCLEOTIDE SEQUENCE</scope>
    <source>
        <strain evidence="3">SCRP23</strain>
    </source>
</reference>
<name>A0A8T1VRP7_9STRA</name>
<evidence type="ECO:0000256" key="1">
    <source>
        <dbReference type="SAM" id="MobiDB-lite"/>
    </source>
</evidence>
<dbReference type="EMBL" id="JAGDFL010000689">
    <property type="protein sequence ID" value="KAG7382918.1"/>
    <property type="molecule type" value="Genomic_DNA"/>
</dbReference>
<dbReference type="InterPro" id="IPR002589">
    <property type="entry name" value="Macro_dom"/>
</dbReference>
<feature type="compositionally biased region" description="Acidic residues" evidence="1">
    <location>
        <begin position="98"/>
        <end position="150"/>
    </location>
</feature>
<dbReference type="Pfam" id="PF01661">
    <property type="entry name" value="Macro"/>
    <property type="match status" value="1"/>
</dbReference>
<comment type="caution">
    <text evidence="3">The sequence shown here is derived from an EMBL/GenBank/DDBJ whole genome shotgun (WGS) entry which is preliminary data.</text>
</comment>
<proteinExistence type="predicted"/>
<gene>
    <name evidence="3" type="ORF">PHYBOEH_010177</name>
</gene>
<evidence type="ECO:0000259" key="2">
    <source>
        <dbReference type="PROSITE" id="PS51154"/>
    </source>
</evidence>
<evidence type="ECO:0000313" key="3">
    <source>
        <dbReference type="EMBL" id="KAG7382918.1"/>
    </source>
</evidence>
<dbReference type="AlphaFoldDB" id="A0A8T1VRP7"/>
<dbReference type="SMART" id="SM00506">
    <property type="entry name" value="A1pp"/>
    <property type="match status" value="1"/>
</dbReference>
<evidence type="ECO:0000313" key="4">
    <source>
        <dbReference type="Proteomes" id="UP000693981"/>
    </source>
</evidence>
<accession>A0A8T1VRP7</accession>